<reference evidence="2" key="1">
    <citation type="submission" date="2025-08" db="UniProtKB">
        <authorList>
            <consortium name="Ensembl"/>
        </authorList>
    </citation>
    <scope>IDENTIFICATION</scope>
</reference>
<dbReference type="GeneTree" id="ENSGT01000000221273"/>
<name>A0A8C4NDP6_EPTBU</name>
<dbReference type="GO" id="GO:0003735">
    <property type="term" value="F:structural constituent of ribosome"/>
    <property type="evidence" value="ECO:0007669"/>
    <property type="project" value="InterPro"/>
</dbReference>
<organism evidence="2 3">
    <name type="scientific">Eptatretus burgeri</name>
    <name type="common">Inshore hagfish</name>
    <dbReference type="NCBI Taxonomy" id="7764"/>
    <lineage>
        <taxon>Eukaryota</taxon>
        <taxon>Metazoa</taxon>
        <taxon>Chordata</taxon>
        <taxon>Craniata</taxon>
        <taxon>Vertebrata</taxon>
        <taxon>Cyclostomata</taxon>
        <taxon>Myxini</taxon>
        <taxon>Myxiniformes</taxon>
        <taxon>Myxinidae</taxon>
        <taxon>Eptatretinae</taxon>
        <taxon>Eptatretus</taxon>
    </lineage>
</organism>
<evidence type="ECO:0000256" key="1">
    <source>
        <dbReference type="ARBA" id="ARBA00041375"/>
    </source>
</evidence>
<protein>
    <recommendedName>
        <fullName evidence="1">39S ribosomal protein L23, mitochondrial</fullName>
    </recommendedName>
</protein>
<dbReference type="Proteomes" id="UP000694388">
    <property type="component" value="Unplaced"/>
</dbReference>
<dbReference type="Gene3D" id="3.30.70.330">
    <property type="match status" value="1"/>
</dbReference>
<reference evidence="2" key="2">
    <citation type="submission" date="2025-09" db="UniProtKB">
        <authorList>
            <consortium name="Ensembl"/>
        </authorList>
    </citation>
    <scope>IDENTIFICATION</scope>
</reference>
<dbReference type="Ensembl" id="ENSEBUT00000001315.1">
    <property type="protein sequence ID" value="ENSEBUP00000001001.1"/>
    <property type="gene ID" value="ENSEBUG00000000943.1"/>
</dbReference>
<dbReference type="InterPro" id="IPR013025">
    <property type="entry name" value="Ribosomal_uL23-like"/>
</dbReference>
<evidence type="ECO:0000313" key="2">
    <source>
        <dbReference type="Ensembl" id="ENSEBUP00000001001.1"/>
    </source>
</evidence>
<proteinExistence type="predicted"/>
<keyword evidence="3" id="KW-1185">Reference proteome</keyword>
<dbReference type="PANTHER" id="PTHR12059:SF5">
    <property type="entry name" value="LARGE RIBOSOMAL SUBUNIT PROTEIN UL23M"/>
    <property type="match status" value="1"/>
</dbReference>
<dbReference type="AlphaFoldDB" id="A0A8C4NDP6"/>
<evidence type="ECO:0000313" key="3">
    <source>
        <dbReference type="Proteomes" id="UP000694388"/>
    </source>
</evidence>
<dbReference type="GO" id="GO:0005762">
    <property type="term" value="C:mitochondrial large ribosomal subunit"/>
    <property type="evidence" value="ECO:0007669"/>
    <property type="project" value="TreeGrafter"/>
</dbReference>
<dbReference type="PANTHER" id="PTHR12059">
    <property type="entry name" value="RIBOSOMAL PROTEIN L23-RELATED"/>
    <property type="match status" value="1"/>
</dbReference>
<dbReference type="InterPro" id="IPR012677">
    <property type="entry name" value="Nucleotide-bd_a/b_plait_sf"/>
</dbReference>
<accession>A0A8C4NDP6</accession>
<sequence>MIFPGKATFPTWPPKPVTNWESSIVYPLYQLGNPQHRVFRTNFWLTLVRPGVEQPPDIVQFRVPLEIKIDVSICVSFKYPYVFKFKKKGTSHYFSSCPCADEPVELKNPQHQHPTD</sequence>
<dbReference type="GO" id="GO:0032543">
    <property type="term" value="P:mitochondrial translation"/>
    <property type="evidence" value="ECO:0007669"/>
    <property type="project" value="TreeGrafter"/>
</dbReference>